<feature type="transmembrane region" description="Helical" evidence="6">
    <location>
        <begin position="375"/>
        <end position="398"/>
    </location>
</feature>
<accession>A0ABP8MFY6</accession>
<keyword evidence="4 6" id="KW-1133">Transmembrane helix</keyword>
<feature type="transmembrane region" description="Helical" evidence="6">
    <location>
        <begin position="824"/>
        <end position="844"/>
    </location>
</feature>
<name>A0ABP8MFY6_9BACT</name>
<dbReference type="PANTHER" id="PTHR30572:SF18">
    <property type="entry name" value="ABC-TYPE MACROLIDE FAMILY EXPORT SYSTEM PERMEASE COMPONENT 2"/>
    <property type="match status" value="1"/>
</dbReference>
<dbReference type="InterPro" id="IPR003838">
    <property type="entry name" value="ABC3_permease_C"/>
</dbReference>
<dbReference type="Pfam" id="PF02687">
    <property type="entry name" value="FtsX"/>
    <property type="match status" value="2"/>
</dbReference>
<feature type="transmembrane region" description="Helical" evidence="6">
    <location>
        <begin position="856"/>
        <end position="875"/>
    </location>
</feature>
<proteinExistence type="predicted"/>
<evidence type="ECO:0000313" key="8">
    <source>
        <dbReference type="EMBL" id="GAA4450034.1"/>
    </source>
</evidence>
<feature type="transmembrane region" description="Helical" evidence="6">
    <location>
        <begin position="800"/>
        <end position="818"/>
    </location>
</feature>
<feature type="domain" description="Rhodanese" evidence="7">
    <location>
        <begin position="482"/>
        <end position="501"/>
    </location>
</feature>
<evidence type="ECO:0000256" key="6">
    <source>
        <dbReference type="SAM" id="Phobius"/>
    </source>
</evidence>
<dbReference type="InterPro" id="IPR050250">
    <property type="entry name" value="Macrolide_Exporter_MacB"/>
</dbReference>
<keyword evidence="2" id="KW-1003">Cell membrane</keyword>
<evidence type="ECO:0000256" key="5">
    <source>
        <dbReference type="ARBA" id="ARBA00023136"/>
    </source>
</evidence>
<evidence type="ECO:0000313" key="9">
    <source>
        <dbReference type="Proteomes" id="UP001501175"/>
    </source>
</evidence>
<feature type="transmembrane region" description="Helical" evidence="6">
    <location>
        <begin position="104"/>
        <end position="127"/>
    </location>
</feature>
<dbReference type="InterPro" id="IPR001763">
    <property type="entry name" value="Rhodanese-like_dom"/>
</dbReference>
<keyword evidence="3 6" id="KW-0812">Transmembrane</keyword>
<dbReference type="Pfam" id="PF12704">
    <property type="entry name" value="MacB_PCD"/>
    <property type="match status" value="1"/>
</dbReference>
<dbReference type="RefSeq" id="WP_345241221.1">
    <property type="nucleotide sequence ID" value="NZ_BAABHD010000010.1"/>
</dbReference>
<dbReference type="Proteomes" id="UP001501175">
    <property type="component" value="Unassembled WGS sequence"/>
</dbReference>
<keyword evidence="9" id="KW-1185">Reference proteome</keyword>
<comment type="caution">
    <text evidence="8">The sequence shown here is derived from an EMBL/GenBank/DDBJ whole genome shotgun (WGS) entry which is preliminary data.</text>
</comment>
<dbReference type="EMBL" id="BAABHD010000010">
    <property type="protein sequence ID" value="GAA4450034.1"/>
    <property type="molecule type" value="Genomic_DNA"/>
</dbReference>
<dbReference type="PANTHER" id="PTHR30572">
    <property type="entry name" value="MEMBRANE COMPONENT OF TRANSPORTER-RELATED"/>
    <property type="match status" value="1"/>
</dbReference>
<protein>
    <submittedName>
        <fullName evidence="8">ABC transporter permease</fullName>
    </submittedName>
</protein>
<feature type="transmembrane region" description="Helical" evidence="6">
    <location>
        <begin position="769"/>
        <end position="793"/>
    </location>
</feature>
<reference evidence="9" key="1">
    <citation type="journal article" date="2019" name="Int. J. Syst. Evol. Microbiol.">
        <title>The Global Catalogue of Microorganisms (GCM) 10K type strain sequencing project: providing services to taxonomists for standard genome sequencing and annotation.</title>
        <authorList>
            <consortium name="The Broad Institute Genomics Platform"/>
            <consortium name="The Broad Institute Genome Sequencing Center for Infectious Disease"/>
            <person name="Wu L."/>
            <person name="Ma J."/>
        </authorList>
    </citation>
    <scope>NUCLEOTIDE SEQUENCE [LARGE SCALE GENOMIC DNA]</scope>
    <source>
        <strain evidence="9">JCM 17927</strain>
    </source>
</reference>
<feature type="transmembrane region" description="Helical" evidence="6">
    <location>
        <begin position="423"/>
        <end position="450"/>
    </location>
</feature>
<feature type="transmembrane region" description="Helical" evidence="6">
    <location>
        <begin position="513"/>
        <end position="538"/>
    </location>
</feature>
<evidence type="ECO:0000256" key="2">
    <source>
        <dbReference type="ARBA" id="ARBA00022475"/>
    </source>
</evidence>
<dbReference type="NCBIfam" id="NF038404">
    <property type="entry name" value="perm_prefix_2"/>
    <property type="match status" value="1"/>
</dbReference>
<dbReference type="InterPro" id="IPR025857">
    <property type="entry name" value="MacB_PCD"/>
</dbReference>
<sequence>MTRTGTPEPRHEPPRVADRLLEWFVAPHLLEALQGDLHEEFAYQVDLIGTRRARWRYWRDVLGFVRPFAIRRKQADYPYLNFTDMLRNYVKIAFRHLWKSKEYATINVVGLGAAFCISVFLFLTAYLQLTYDSFHEDADRIFKVYSFANDPEQPTKTGAMPLPLQPALKAEFPELEAVTRVLTIKNSAEYDGKYLDKIVTAVDPDFLTLFSFPLIKGTRETALSELSSVVLSERMAENIFGRSEPMGKHIRIHSNGQPKEYIVTGIAREAPTNSTIHFDALIRIENLPAYAGSKANWSDNSYPVFVKTAANVDQSALEERFKAFTAKYFPDRQKELKSKGARPDSCGDVFALRLDKLTDIHFDRKSADQKGTPVAVVYVLLGMVAFILLIACINFINLSIARSFKRAREVGVRKSLGALRGELFVQIWGESTLICFFGFALGALLAYLFLPAFNAVFGAKLDLAYALQPGFIGLIIGLFILVTLLAGGYPAWQMAKLNTVEVLKGKVSMKRPGVLRNALIVTQFSLSSLLICCTVVAMQQVNHLQRSPVGFDTEQIISIPVGEQVNGRQVLQRLRNRLANDPAVLTITGAGVNLGRGKDRVMSRSVLGFTYKGRQVSTDMLLVDYDYFKTLNINMLAGRDFSPAYPADSANRIIVTESMAKLIGEKNLVGTLLGDDSDTTGTKSQIIGVVSDFQLYSVADKARPITIHLSATEPIRYVFVRVAPNDLMRSMDRIKQVWREVAPQSEFMGSFLNENVAEWYQNETQLSQIFSLAAGIAILLSFIGLFAVAILVIEQRTKEIGIRKILGSSIFGIVLLLSRDFVKLVLIALAIALPLAGFGLQQWLNNYAVRIELSGWVFAGVGLAAILIALLSVSFQTVKAALANPVKSLRSE</sequence>
<evidence type="ECO:0000256" key="1">
    <source>
        <dbReference type="ARBA" id="ARBA00004651"/>
    </source>
</evidence>
<feature type="transmembrane region" description="Helical" evidence="6">
    <location>
        <begin position="470"/>
        <end position="492"/>
    </location>
</feature>
<keyword evidence="5 6" id="KW-0472">Membrane</keyword>
<comment type="subcellular location">
    <subcellularLocation>
        <location evidence="1">Cell membrane</location>
        <topology evidence="1">Multi-pass membrane protein</topology>
    </subcellularLocation>
</comment>
<dbReference type="PROSITE" id="PS50206">
    <property type="entry name" value="RHODANESE_3"/>
    <property type="match status" value="1"/>
</dbReference>
<gene>
    <name evidence="8" type="ORF">GCM10023189_10060</name>
</gene>
<organism evidence="8 9">
    <name type="scientific">Nibrella saemangeumensis</name>
    <dbReference type="NCBI Taxonomy" id="1084526"/>
    <lineage>
        <taxon>Bacteria</taxon>
        <taxon>Pseudomonadati</taxon>
        <taxon>Bacteroidota</taxon>
        <taxon>Cytophagia</taxon>
        <taxon>Cytophagales</taxon>
        <taxon>Spirosomataceae</taxon>
        <taxon>Nibrella</taxon>
    </lineage>
</organism>
<dbReference type="InterPro" id="IPR047699">
    <property type="entry name" value="Permease_put_prefix"/>
</dbReference>
<evidence type="ECO:0000256" key="4">
    <source>
        <dbReference type="ARBA" id="ARBA00022989"/>
    </source>
</evidence>
<evidence type="ECO:0000259" key="7">
    <source>
        <dbReference type="PROSITE" id="PS50206"/>
    </source>
</evidence>
<evidence type="ECO:0000256" key="3">
    <source>
        <dbReference type="ARBA" id="ARBA00022692"/>
    </source>
</evidence>